<proteinExistence type="predicted"/>
<dbReference type="AlphaFoldDB" id="A0A1G2L0G2"/>
<sequence>MSSTPSHVRSLKSKYMAGPKKSRHAAQEFGPGQREFLLCSEGEAVYYKKSWHHMTTLQAAKNIDKKRIAFVLCPAHRMKKDNVFEGEVIIENIPLNKKDQLVRTIRNVGDRAYRADVLDRILELLMKNDEVRVTTTENQLAKKIAKKVKAVYKTASVKYIFSRAGDLDIVRIRITFPQ</sequence>
<accession>A0A1G2L0G2</accession>
<name>A0A1G2L0G2_9BACT</name>
<feature type="region of interest" description="Disordered" evidence="1">
    <location>
        <begin position="1"/>
        <end position="26"/>
    </location>
</feature>
<gene>
    <name evidence="2" type="ORF">A2934_04040</name>
</gene>
<organism evidence="2 3">
    <name type="scientific">Candidatus Sungbacteria bacterium RIFCSPLOWO2_01_FULL_47_10</name>
    <dbReference type="NCBI Taxonomy" id="1802276"/>
    <lineage>
        <taxon>Bacteria</taxon>
        <taxon>Candidatus Sungiibacteriota</taxon>
    </lineage>
</organism>
<evidence type="ECO:0000313" key="3">
    <source>
        <dbReference type="Proteomes" id="UP000177982"/>
    </source>
</evidence>
<dbReference type="Proteomes" id="UP000177982">
    <property type="component" value="Unassembled WGS sequence"/>
</dbReference>
<comment type="caution">
    <text evidence="2">The sequence shown here is derived from an EMBL/GenBank/DDBJ whole genome shotgun (WGS) entry which is preliminary data.</text>
</comment>
<evidence type="ECO:0000313" key="2">
    <source>
        <dbReference type="EMBL" id="OHA05143.1"/>
    </source>
</evidence>
<evidence type="ECO:0008006" key="4">
    <source>
        <dbReference type="Google" id="ProtNLM"/>
    </source>
</evidence>
<dbReference type="EMBL" id="MHQO01000060">
    <property type="protein sequence ID" value="OHA05143.1"/>
    <property type="molecule type" value="Genomic_DNA"/>
</dbReference>
<protein>
    <recommendedName>
        <fullName evidence="4">Nmd3 N-terminal domain-containing protein</fullName>
    </recommendedName>
</protein>
<evidence type="ECO:0000256" key="1">
    <source>
        <dbReference type="SAM" id="MobiDB-lite"/>
    </source>
</evidence>
<reference evidence="2 3" key="1">
    <citation type="journal article" date="2016" name="Nat. Commun.">
        <title>Thousands of microbial genomes shed light on interconnected biogeochemical processes in an aquifer system.</title>
        <authorList>
            <person name="Anantharaman K."/>
            <person name="Brown C.T."/>
            <person name="Hug L.A."/>
            <person name="Sharon I."/>
            <person name="Castelle C.J."/>
            <person name="Probst A.J."/>
            <person name="Thomas B.C."/>
            <person name="Singh A."/>
            <person name="Wilkins M.J."/>
            <person name="Karaoz U."/>
            <person name="Brodie E.L."/>
            <person name="Williams K.H."/>
            <person name="Hubbard S.S."/>
            <person name="Banfield J.F."/>
        </authorList>
    </citation>
    <scope>NUCLEOTIDE SEQUENCE [LARGE SCALE GENOMIC DNA]</scope>
</reference>